<protein>
    <recommendedName>
        <fullName evidence="3">F-box domain-containing protein</fullName>
    </recommendedName>
</protein>
<evidence type="ECO:0000313" key="1">
    <source>
        <dbReference type="EMBL" id="KIO27274.1"/>
    </source>
</evidence>
<evidence type="ECO:0000313" key="2">
    <source>
        <dbReference type="Proteomes" id="UP000054248"/>
    </source>
</evidence>
<dbReference type="SUPFAM" id="SSF52047">
    <property type="entry name" value="RNI-like"/>
    <property type="match status" value="1"/>
</dbReference>
<keyword evidence="2" id="KW-1185">Reference proteome</keyword>
<evidence type="ECO:0008006" key="3">
    <source>
        <dbReference type="Google" id="ProtNLM"/>
    </source>
</evidence>
<dbReference type="Proteomes" id="UP000054248">
    <property type="component" value="Unassembled WGS sequence"/>
</dbReference>
<proteinExistence type="predicted"/>
<dbReference type="AlphaFoldDB" id="A0A0C3QL45"/>
<name>A0A0C3QL45_9AGAM</name>
<dbReference type="HOGENOM" id="CLU_602957_0_0_1"/>
<reference evidence="2" key="2">
    <citation type="submission" date="2015-01" db="EMBL/GenBank/DDBJ databases">
        <title>Evolutionary Origins and Diversification of the Mycorrhizal Mutualists.</title>
        <authorList>
            <consortium name="DOE Joint Genome Institute"/>
            <consortium name="Mycorrhizal Genomics Consortium"/>
            <person name="Kohler A."/>
            <person name="Kuo A."/>
            <person name="Nagy L.G."/>
            <person name="Floudas D."/>
            <person name="Copeland A."/>
            <person name="Barry K.W."/>
            <person name="Cichocki N."/>
            <person name="Veneault-Fourrey C."/>
            <person name="LaButti K."/>
            <person name="Lindquist E.A."/>
            <person name="Lipzen A."/>
            <person name="Lundell T."/>
            <person name="Morin E."/>
            <person name="Murat C."/>
            <person name="Riley R."/>
            <person name="Ohm R."/>
            <person name="Sun H."/>
            <person name="Tunlid A."/>
            <person name="Henrissat B."/>
            <person name="Grigoriev I.V."/>
            <person name="Hibbett D.S."/>
            <person name="Martin F."/>
        </authorList>
    </citation>
    <scope>NUCLEOTIDE SEQUENCE [LARGE SCALE GENOMIC DNA]</scope>
    <source>
        <strain evidence="2">MUT 4182</strain>
    </source>
</reference>
<dbReference type="STRING" id="1051891.A0A0C3QL45"/>
<dbReference type="InterPro" id="IPR032675">
    <property type="entry name" value="LRR_dom_sf"/>
</dbReference>
<reference evidence="1 2" key="1">
    <citation type="submission" date="2014-04" db="EMBL/GenBank/DDBJ databases">
        <authorList>
            <consortium name="DOE Joint Genome Institute"/>
            <person name="Kuo A."/>
            <person name="Girlanda M."/>
            <person name="Perotto S."/>
            <person name="Kohler A."/>
            <person name="Nagy L.G."/>
            <person name="Floudas D."/>
            <person name="Copeland A."/>
            <person name="Barry K.W."/>
            <person name="Cichocki N."/>
            <person name="Veneault-Fourrey C."/>
            <person name="LaButti K."/>
            <person name="Lindquist E.A."/>
            <person name="Lipzen A."/>
            <person name="Lundell T."/>
            <person name="Morin E."/>
            <person name="Murat C."/>
            <person name="Sun H."/>
            <person name="Tunlid A."/>
            <person name="Henrissat B."/>
            <person name="Grigoriev I.V."/>
            <person name="Hibbett D.S."/>
            <person name="Martin F."/>
            <person name="Nordberg H.P."/>
            <person name="Cantor M.N."/>
            <person name="Hua S.X."/>
        </authorList>
    </citation>
    <scope>NUCLEOTIDE SEQUENCE [LARGE SCALE GENOMIC DNA]</scope>
    <source>
        <strain evidence="1 2">MUT 4182</strain>
    </source>
</reference>
<dbReference type="OrthoDB" id="3247499at2759"/>
<sequence>MHFLPRELWLEVFDFLRGPAHDPSFPHFQALPVKYIKSLLLVSRYFHQLAEPAIYESFTLNSRNAIKTDQSAGIMQRLYAKPIRMTWVKYLFVDLWTERSTDFPSHKVSELLPRLTELKGLRLVYFKGQSEIFPIVCGLNHLIHLYVDRVTLSGDPNDPAVGDISSVQGLANLQSLSLFNRQTADSPFHIIALLPNLTELRLSIPNATHLWAITNQAQASPYRFENLRIFESYEPLQPGSFEQLYSFLGSCPKLRVLSLNPSTAVQSPTPEPMLTFPSTSIPLLESFTGSLKVAEAIIPGRPVHEIHILLAPKDWRHITDDHLETLASGTVPVRHLHLETYLWLESWLKSVSQTFEAVEEFDLRFWADHFGTVAKYPMNELKHFKKLRRLRIRKGAGSAFTGDTQAVPAPEPENVQRKFLQDLDKGGLYPLLEEVEISGRNEWVKREGQWIHRV</sequence>
<accession>A0A0C3QL45</accession>
<dbReference type="Gene3D" id="3.80.10.10">
    <property type="entry name" value="Ribonuclease Inhibitor"/>
    <property type="match status" value="1"/>
</dbReference>
<gene>
    <name evidence="1" type="ORF">M407DRAFT_192771</name>
</gene>
<dbReference type="EMBL" id="KN823011">
    <property type="protein sequence ID" value="KIO27274.1"/>
    <property type="molecule type" value="Genomic_DNA"/>
</dbReference>
<organism evidence="1 2">
    <name type="scientific">Tulasnella calospora MUT 4182</name>
    <dbReference type="NCBI Taxonomy" id="1051891"/>
    <lineage>
        <taxon>Eukaryota</taxon>
        <taxon>Fungi</taxon>
        <taxon>Dikarya</taxon>
        <taxon>Basidiomycota</taxon>
        <taxon>Agaricomycotina</taxon>
        <taxon>Agaricomycetes</taxon>
        <taxon>Cantharellales</taxon>
        <taxon>Tulasnellaceae</taxon>
        <taxon>Tulasnella</taxon>
    </lineage>
</organism>